<evidence type="ECO:0000256" key="7">
    <source>
        <dbReference type="ARBA" id="ARBA00023237"/>
    </source>
</evidence>
<keyword evidence="6" id="KW-0472">Membrane</keyword>
<dbReference type="Proteomes" id="UP000078486">
    <property type="component" value="Unassembled WGS sequence"/>
</dbReference>
<comment type="caution">
    <text evidence="9">The sequence shown here is derived from an EMBL/GenBank/DDBJ whole genome shotgun (WGS) entry which is preliminary data.</text>
</comment>
<evidence type="ECO:0000313" key="9">
    <source>
        <dbReference type="EMBL" id="OAM91224.1"/>
    </source>
</evidence>
<evidence type="ECO:0000256" key="2">
    <source>
        <dbReference type="ARBA" id="ARBA00022448"/>
    </source>
</evidence>
<feature type="domain" description="TonB-dependent receptor-like beta-barrel" evidence="8">
    <location>
        <begin position="430"/>
        <end position="901"/>
    </location>
</feature>
<comment type="subcellular location">
    <subcellularLocation>
        <location evidence="1">Cell outer membrane</location>
        <topology evidence="1">Multi-pass membrane protein</topology>
    </subcellularLocation>
</comment>
<protein>
    <recommendedName>
        <fullName evidence="8">TonB-dependent receptor-like beta-barrel domain-containing protein</fullName>
    </recommendedName>
</protein>
<dbReference type="InterPro" id="IPR036942">
    <property type="entry name" value="Beta-barrel_TonB_sf"/>
</dbReference>
<dbReference type="PANTHER" id="PTHR32552">
    <property type="entry name" value="FERRICHROME IRON RECEPTOR-RELATED"/>
    <property type="match status" value="1"/>
</dbReference>
<evidence type="ECO:0000259" key="8">
    <source>
        <dbReference type="Pfam" id="PF00593"/>
    </source>
</evidence>
<dbReference type="GO" id="GO:0009279">
    <property type="term" value="C:cell outer membrane"/>
    <property type="evidence" value="ECO:0007669"/>
    <property type="project" value="UniProtKB-SubCell"/>
</dbReference>
<dbReference type="SUPFAM" id="SSF56935">
    <property type="entry name" value="Porins"/>
    <property type="match status" value="1"/>
</dbReference>
<dbReference type="EMBL" id="LRRQ01000034">
    <property type="protein sequence ID" value="OAM91224.1"/>
    <property type="molecule type" value="Genomic_DNA"/>
</dbReference>
<dbReference type="PANTHER" id="PTHR32552:SF82">
    <property type="entry name" value="FCUA PROTEIN"/>
    <property type="match status" value="1"/>
</dbReference>
<dbReference type="RefSeq" id="WP_068768991.1">
    <property type="nucleotide sequence ID" value="NZ_CP109796.1"/>
</dbReference>
<gene>
    <name evidence="9" type="ORF">AW736_04195</name>
</gene>
<dbReference type="Gene3D" id="2.170.130.10">
    <property type="entry name" value="TonB-dependent receptor, plug domain"/>
    <property type="match status" value="1"/>
</dbReference>
<keyword evidence="4" id="KW-0812">Transmembrane</keyword>
<keyword evidence="7" id="KW-0998">Cell outer membrane</keyword>
<dbReference type="OrthoDB" id="9768177at2"/>
<evidence type="ECO:0000256" key="4">
    <source>
        <dbReference type="ARBA" id="ARBA00022692"/>
    </source>
</evidence>
<dbReference type="InterPro" id="IPR000531">
    <property type="entry name" value="Beta-barrel_TonB"/>
</dbReference>
<dbReference type="AlphaFoldDB" id="A0A178IMW5"/>
<dbReference type="Gene3D" id="2.40.170.20">
    <property type="entry name" value="TonB-dependent receptor, beta-barrel domain"/>
    <property type="match status" value="1"/>
</dbReference>
<dbReference type="STRING" id="1184151.AW736_04195"/>
<keyword evidence="2" id="KW-0813">Transport</keyword>
<evidence type="ECO:0000256" key="3">
    <source>
        <dbReference type="ARBA" id="ARBA00022452"/>
    </source>
</evidence>
<accession>A0A178IMW5</accession>
<dbReference type="InterPro" id="IPR039426">
    <property type="entry name" value="TonB-dep_rcpt-like"/>
</dbReference>
<dbReference type="InterPro" id="IPR010917">
    <property type="entry name" value="TonB_rcpt_CS"/>
</dbReference>
<keyword evidence="5" id="KW-0798">TonB box</keyword>
<evidence type="ECO:0000256" key="6">
    <source>
        <dbReference type="ARBA" id="ARBA00023136"/>
    </source>
</evidence>
<evidence type="ECO:0000256" key="5">
    <source>
        <dbReference type="ARBA" id="ARBA00023077"/>
    </source>
</evidence>
<dbReference type="PROSITE" id="PS01156">
    <property type="entry name" value="TONB_DEPENDENT_REC_2"/>
    <property type="match status" value="1"/>
</dbReference>
<dbReference type="GO" id="GO:0015344">
    <property type="term" value="F:siderophore uptake transmembrane transporter activity"/>
    <property type="evidence" value="ECO:0007669"/>
    <property type="project" value="TreeGrafter"/>
</dbReference>
<reference evidence="9 10" key="1">
    <citation type="submission" date="2016-01" db="EMBL/GenBank/DDBJ databases">
        <title>High potential of lignocellulose degradation of a new Verrucomicrobia species.</title>
        <authorList>
            <person name="Wang Y."/>
            <person name="Shi Y."/>
            <person name="Qiu Z."/>
            <person name="Liu S."/>
            <person name="Yang H."/>
        </authorList>
    </citation>
    <scope>NUCLEOTIDE SEQUENCE [LARGE SCALE GENOMIC DNA]</scope>
    <source>
        <strain evidence="9 10">TSB47</strain>
    </source>
</reference>
<dbReference type="InterPro" id="IPR037066">
    <property type="entry name" value="Plug_dom_sf"/>
</dbReference>
<proteinExistence type="predicted"/>
<evidence type="ECO:0000313" key="10">
    <source>
        <dbReference type="Proteomes" id="UP000078486"/>
    </source>
</evidence>
<organism evidence="9 10">
    <name type="scientific">Termitidicoccus mucosus</name>
    <dbReference type="NCBI Taxonomy" id="1184151"/>
    <lineage>
        <taxon>Bacteria</taxon>
        <taxon>Pseudomonadati</taxon>
        <taxon>Verrucomicrobiota</taxon>
        <taxon>Opitutia</taxon>
        <taxon>Opitutales</taxon>
        <taxon>Opitutaceae</taxon>
        <taxon>Termitidicoccus</taxon>
    </lineage>
</organism>
<keyword evidence="3" id="KW-1134">Transmembrane beta strand</keyword>
<evidence type="ECO:0000256" key="1">
    <source>
        <dbReference type="ARBA" id="ARBA00004571"/>
    </source>
</evidence>
<dbReference type="Pfam" id="PF00593">
    <property type="entry name" value="TonB_dep_Rec_b-barrel"/>
    <property type="match status" value="1"/>
</dbReference>
<keyword evidence="10" id="KW-1185">Reference proteome</keyword>
<name>A0A178IMW5_9BACT</name>
<sequence>MNPFPCFPHPTSAGAAAQPFRCLSRFAILFQVFALAANAQQTAPVPASEEIVELSVFEVKSERDVGYAAASALTGTRTDSLLKESPVSVSVLTREFLDDLVLLDNTTQAEWGNNTMPSYATESTFSGDIQVRFRGVSLSLPTRNYFLWYDNSDSYNIERVDLARGPNGVLFGDGYLGGIATTWTKRAKLGKNERRVSFLADSYGGFRASFDVNQAIGRNVAFRLNGMTQELETWRDGSDARRDGLHLAATWRITKDTNIRAEAEYGKRKRPIYAGTYAERVSYWDGTSVYVADSSDPLNAQYGWGQISTTAQMNARGITRSGLNSSDRHWLWIPGVPEAGYRNWSSTFETRGSGASMQAEPGAEIPNVPLLPYKEINIEPTNDVIEGEYYTYTSYVTHRFKNGISIELAYNQYKTDKEGPAEFAVFGDYKIDLNKYLPRNNSSEMFVLNPKYGIPFSDQMLGRTESGNLTKDLRLAVNWQLNRRLISESLSVLAGSRWNDAYTRHYVYAMVDNRSPGFSYVRARMYWDEPQQHDTSALETIIPELTGVPYAWRPSGITYSSQDLQYLQAVSSTKLIGQRLIITLGARHDKYKGRQQSGATSGKYGYDDTGYPIVLDDPNVDISPTSYNAGVVFRATQEIGVYAGYSESFAIPLPGNGDIYGKPMDVAINSAREFGVKFDFFKGKLSGGINYYNSIQEGVPGYDNTRRSELQRLWQNTSDQYADFMMPSYRDTRDYKGTGYEIDITANPTRSIRIMANFALPQTKAVNLMPQLRKYFYDNLAVWQAATNDPATDPAKTQQINDDITAIQSTLTGLTPGTKLTNTVNYSANFYGTYTVQGGVFRNLGVGLGVNVRGRNKIGNHYNEPFHYIYSGSYYVLSGHVSYSRRIGPTRARFQINVANILDNDDVIYTSSLDYRVDGTVTGPIGTGRGYYRYNDPRKITFTASFEF</sequence>